<dbReference type="InterPro" id="IPR001387">
    <property type="entry name" value="Cro/C1-type_HTH"/>
</dbReference>
<dbReference type="Pfam" id="PF13274">
    <property type="entry name" value="SocA_Panacea"/>
    <property type="match status" value="1"/>
</dbReference>
<keyword evidence="3" id="KW-1185">Reference proteome</keyword>
<dbReference type="SUPFAM" id="SSF47413">
    <property type="entry name" value="lambda repressor-like DNA-binding domains"/>
    <property type="match status" value="1"/>
</dbReference>
<evidence type="ECO:0000313" key="2">
    <source>
        <dbReference type="EMBL" id="RCU56907.1"/>
    </source>
</evidence>
<accession>A0A368P215</accession>
<feature type="domain" description="Antitoxin SocA-like Panacea" evidence="1">
    <location>
        <begin position="205"/>
        <end position="315"/>
    </location>
</feature>
<dbReference type="RefSeq" id="WP_113966381.1">
    <property type="nucleotide sequence ID" value="NZ_QNRP01000004.1"/>
</dbReference>
<dbReference type="Gene3D" id="1.10.260.40">
    <property type="entry name" value="lambda repressor-like DNA-binding domains"/>
    <property type="match status" value="1"/>
</dbReference>
<reference evidence="2 3" key="1">
    <citation type="submission" date="2018-07" db="EMBL/GenBank/DDBJ databases">
        <title>Oceanihabitans testaceum sp. nov., isolated from marine sediment.</title>
        <authorList>
            <person name="Li C.-M."/>
        </authorList>
    </citation>
    <scope>NUCLEOTIDE SEQUENCE [LARGE SCALE GENOMIC DNA]</scope>
    <source>
        <strain evidence="2 3">S9-10</strain>
    </source>
</reference>
<dbReference type="InterPro" id="IPR025272">
    <property type="entry name" value="SocA_Panacea"/>
</dbReference>
<evidence type="ECO:0000259" key="1">
    <source>
        <dbReference type="Pfam" id="PF13274"/>
    </source>
</evidence>
<name>A0A368P215_9FLAO</name>
<dbReference type="OrthoDB" id="9804491at2"/>
<dbReference type="CDD" id="cd00093">
    <property type="entry name" value="HTH_XRE"/>
    <property type="match status" value="1"/>
</dbReference>
<proteinExistence type="predicted"/>
<dbReference type="InterPro" id="IPR010982">
    <property type="entry name" value="Lambda_DNA-bd_dom_sf"/>
</dbReference>
<dbReference type="Proteomes" id="UP000252249">
    <property type="component" value="Unassembled WGS sequence"/>
</dbReference>
<sequence>MKSPITGKEMILQIEKSILVFRKEEFEYNHKSYFCEESGESFTTTELDEFNLNQVYNQYRDKHNVPFPEEIREFRDKYSFSYADITKVLGLGVNSYSNYEKGEVPSLANAALLKAVINSEGTLKGLIKSNNEISETQREKFLRNIAKVRKEEVLNKRKQELIDYVFDYNFLPDNFSGYKKPNFDKLIEMVVYFTEKLRVTPTKMNKLLFYSDFLHYKLTGVSISGTRYFAHTHGPVPKKFRTLFDYLSDQQIVDLISVQYPSGLVGEEFITIPSKTFKSALFEKSEIDILAEIVSKFEKYNAKEIRELSHEEKAWIDNEKSKGLIDYNYSFELIHV</sequence>
<dbReference type="InterPro" id="IPR032758">
    <property type="entry name" value="MqsA/HigA-2"/>
</dbReference>
<dbReference type="GO" id="GO:0003677">
    <property type="term" value="F:DNA binding"/>
    <property type="evidence" value="ECO:0007669"/>
    <property type="project" value="InterPro"/>
</dbReference>
<dbReference type="AlphaFoldDB" id="A0A368P215"/>
<protein>
    <submittedName>
        <fullName evidence="2">DUF4065 domain-containing protein</fullName>
    </submittedName>
</protein>
<dbReference type="EMBL" id="QPIG01000004">
    <property type="protein sequence ID" value="RCU56907.1"/>
    <property type="molecule type" value="Genomic_DNA"/>
</dbReference>
<evidence type="ECO:0000313" key="3">
    <source>
        <dbReference type="Proteomes" id="UP000252249"/>
    </source>
</evidence>
<comment type="caution">
    <text evidence="2">The sequence shown here is derived from an EMBL/GenBank/DDBJ whole genome shotgun (WGS) entry which is preliminary data.</text>
</comment>
<dbReference type="Pfam" id="PF15731">
    <property type="entry name" value="MqsA_antitoxin"/>
    <property type="match status" value="1"/>
</dbReference>
<organism evidence="2 3">
    <name type="scientific">Oceanihabitans sediminis</name>
    <dbReference type="NCBI Taxonomy" id="1812012"/>
    <lineage>
        <taxon>Bacteria</taxon>
        <taxon>Pseudomonadati</taxon>
        <taxon>Bacteroidota</taxon>
        <taxon>Flavobacteriia</taxon>
        <taxon>Flavobacteriales</taxon>
        <taxon>Flavobacteriaceae</taxon>
        <taxon>Oceanihabitans</taxon>
    </lineage>
</organism>
<gene>
    <name evidence="2" type="ORF">DU428_11225</name>
</gene>